<accession>A0A4Z0A5D0</accession>
<dbReference type="STRING" id="135208.A0A4Z0A5D0"/>
<keyword evidence="2 3" id="KW-0694">RNA-binding</keyword>
<feature type="region of interest" description="Disordered" evidence="4">
    <location>
        <begin position="286"/>
        <end position="307"/>
    </location>
</feature>
<name>A0A4Z0A5D0_9AGAM</name>
<dbReference type="Gene3D" id="3.30.70.330">
    <property type="match status" value="2"/>
</dbReference>
<dbReference type="PANTHER" id="PTHR24012">
    <property type="entry name" value="RNA BINDING PROTEIN"/>
    <property type="match status" value="1"/>
</dbReference>
<reference evidence="6 7" key="1">
    <citation type="submission" date="2019-02" db="EMBL/GenBank/DDBJ databases">
        <title>Genome sequencing of the rare red list fungi Hericium alpestre (H. flagellum).</title>
        <authorList>
            <person name="Buettner E."/>
            <person name="Kellner H."/>
        </authorList>
    </citation>
    <scope>NUCLEOTIDE SEQUENCE [LARGE SCALE GENOMIC DNA]</scope>
    <source>
        <strain evidence="6 7">DSM 108284</strain>
    </source>
</reference>
<dbReference type="InterPro" id="IPR035979">
    <property type="entry name" value="RBD_domain_sf"/>
</dbReference>
<evidence type="ECO:0000256" key="1">
    <source>
        <dbReference type="ARBA" id="ARBA00022737"/>
    </source>
</evidence>
<evidence type="ECO:0000313" key="6">
    <source>
        <dbReference type="EMBL" id="TFY82222.1"/>
    </source>
</evidence>
<feature type="compositionally biased region" description="Basic and acidic residues" evidence="4">
    <location>
        <begin position="286"/>
        <end position="304"/>
    </location>
</feature>
<dbReference type="SUPFAM" id="SSF54928">
    <property type="entry name" value="RNA-binding domain, RBD"/>
    <property type="match status" value="2"/>
</dbReference>
<keyword evidence="1" id="KW-0677">Repeat</keyword>
<feature type="compositionally biased region" description="Basic residues" evidence="4">
    <location>
        <begin position="746"/>
        <end position="766"/>
    </location>
</feature>
<feature type="compositionally biased region" description="Basic and acidic residues" evidence="4">
    <location>
        <begin position="735"/>
        <end position="745"/>
    </location>
</feature>
<dbReference type="Pfam" id="PF00076">
    <property type="entry name" value="RRM_1"/>
    <property type="match status" value="1"/>
</dbReference>
<dbReference type="InterPro" id="IPR012677">
    <property type="entry name" value="Nucleotide-bd_a/b_plait_sf"/>
</dbReference>
<proteinExistence type="predicted"/>
<dbReference type="Proteomes" id="UP000298061">
    <property type="component" value="Unassembled WGS sequence"/>
</dbReference>
<feature type="region of interest" description="Disordered" evidence="4">
    <location>
        <begin position="329"/>
        <end position="363"/>
    </location>
</feature>
<dbReference type="SMART" id="SM00360">
    <property type="entry name" value="RRM"/>
    <property type="match status" value="2"/>
</dbReference>
<organism evidence="6 7">
    <name type="scientific">Hericium alpestre</name>
    <dbReference type="NCBI Taxonomy" id="135208"/>
    <lineage>
        <taxon>Eukaryota</taxon>
        <taxon>Fungi</taxon>
        <taxon>Dikarya</taxon>
        <taxon>Basidiomycota</taxon>
        <taxon>Agaricomycotina</taxon>
        <taxon>Agaricomycetes</taxon>
        <taxon>Russulales</taxon>
        <taxon>Hericiaceae</taxon>
        <taxon>Hericium</taxon>
    </lineage>
</organism>
<dbReference type="AlphaFoldDB" id="A0A4Z0A5D0"/>
<dbReference type="PROSITE" id="PS50102">
    <property type="entry name" value="RRM"/>
    <property type="match status" value="1"/>
</dbReference>
<feature type="region of interest" description="Disordered" evidence="4">
    <location>
        <begin position="31"/>
        <end position="51"/>
    </location>
</feature>
<evidence type="ECO:0000259" key="5">
    <source>
        <dbReference type="PROSITE" id="PS50102"/>
    </source>
</evidence>
<comment type="caution">
    <text evidence="6">The sequence shown here is derived from an EMBL/GenBank/DDBJ whole genome shotgun (WGS) entry which is preliminary data.</text>
</comment>
<evidence type="ECO:0000256" key="3">
    <source>
        <dbReference type="PROSITE-ProRule" id="PRU00176"/>
    </source>
</evidence>
<keyword evidence="7" id="KW-1185">Reference proteome</keyword>
<feature type="domain" description="RRM" evidence="5">
    <location>
        <begin position="58"/>
        <end position="132"/>
    </location>
</feature>
<dbReference type="EMBL" id="SFCI01000130">
    <property type="protein sequence ID" value="TFY82222.1"/>
    <property type="molecule type" value="Genomic_DNA"/>
</dbReference>
<evidence type="ECO:0000313" key="7">
    <source>
        <dbReference type="Proteomes" id="UP000298061"/>
    </source>
</evidence>
<dbReference type="OrthoDB" id="271725at2759"/>
<dbReference type="InterPro" id="IPR000504">
    <property type="entry name" value="RRM_dom"/>
</dbReference>
<dbReference type="GO" id="GO:0003723">
    <property type="term" value="F:RNA binding"/>
    <property type="evidence" value="ECO:0007669"/>
    <property type="project" value="UniProtKB-UniRule"/>
</dbReference>
<evidence type="ECO:0000256" key="2">
    <source>
        <dbReference type="ARBA" id="ARBA00022884"/>
    </source>
</evidence>
<sequence length="766" mass="83420">MPVSDAPSVPVQEAVAPSVEEALRIDTGRVFDSGASGETQPFRPAALAQGDDDSFKTPNVYINGLPPNFPEEHLFEMTREFGPVVSVRTFTRHVSERPSGYGFVLFETVDGAEKCIEALRRYRNLHPSFSKQIHKIPGTSYATLAASASGGLSPSPSISSASDSGTGETFKNRMERLRDEGSTNLYMEGLPLSIDEAVRISQYFHVQRTLTVWLCVQTLTALVNPFPIKSSRFFQTRLSHPPRIIAFVRLESRHACEEIIERLHGRMVRGWNDSGSRISVRFADSAEQRELRRNERHGREEEPSPSRLTMAQAALLNLRGQQIQRQLRGTPSPTLSVNHLPAPEIPRYDNNGMNPSRSLHSRLPMHPLTSEYRQQEQRAAMPPSRSMPAYLDGDGLVDTPSLAQEIDLSSLPNSSGPGRMVDVNGFTPLEQQLILQAQLQARAREEALQANAARVQNGMKATNGSAGLAGTMGKLNLSSKEFVPRGLLSRMQAPARPSDVYQENHFQPRRTQAHHGRPQAAYSGAYNVPSLSPVDFVPSMSEDDFHATAQRQGAMSMQSNQYENNVSAFNNHENSHSRGPTQTIYEEEPETKEHTIRLSSSLDFVHEQAGQAQGQGHMRSTTLPPHFTLGGSVSASGRLGGLLSPDLGSYTGGRNRSAALALAARLNIALPGTKHVDASSPHLNAGASDSPMLVPSPALTYNSSSSRTPSTLSPSTPFFGSFAHAGEGFATEVYKDAGKDGDHGHSVHGHGHSHFGARGKARTGSQ</sequence>
<evidence type="ECO:0000256" key="4">
    <source>
        <dbReference type="SAM" id="MobiDB-lite"/>
    </source>
</evidence>
<protein>
    <recommendedName>
        <fullName evidence="5">RRM domain-containing protein</fullName>
    </recommendedName>
</protein>
<gene>
    <name evidence="6" type="ORF">EWM64_g1792</name>
</gene>
<feature type="region of interest" description="Disordered" evidence="4">
    <location>
        <begin position="735"/>
        <end position="766"/>
    </location>
</feature>